<dbReference type="Pfam" id="PF04138">
    <property type="entry name" value="GtrA_DPMS_TM"/>
    <property type="match status" value="1"/>
</dbReference>
<comment type="subcellular location">
    <subcellularLocation>
        <location evidence="1">Membrane</location>
        <topology evidence="1">Multi-pass membrane protein</topology>
    </subcellularLocation>
</comment>
<dbReference type="Proteomes" id="UP000295724">
    <property type="component" value="Unassembled WGS sequence"/>
</dbReference>
<comment type="caution">
    <text evidence="8">The sequence shown here is derived from an EMBL/GenBank/DDBJ whole genome shotgun (WGS) entry which is preliminary data.</text>
</comment>
<keyword evidence="4 6" id="KW-1133">Transmembrane helix</keyword>
<dbReference type="InterPro" id="IPR051401">
    <property type="entry name" value="GtrA_CellWall_Glycosyl"/>
</dbReference>
<evidence type="ECO:0000256" key="1">
    <source>
        <dbReference type="ARBA" id="ARBA00004141"/>
    </source>
</evidence>
<gene>
    <name evidence="8" type="ORF">C8D91_0564</name>
</gene>
<reference evidence="8 9" key="1">
    <citation type="submission" date="2019-03" db="EMBL/GenBank/DDBJ databases">
        <title>Genomic Encyclopedia of Type Strains, Phase IV (KMG-IV): sequencing the most valuable type-strain genomes for metagenomic binning, comparative biology and taxonomic classification.</title>
        <authorList>
            <person name="Goeker M."/>
        </authorList>
    </citation>
    <scope>NUCLEOTIDE SEQUENCE [LARGE SCALE GENOMIC DNA]</scope>
    <source>
        <strain evidence="8 9">DSM 25488</strain>
    </source>
</reference>
<organism evidence="8 9">
    <name type="scientific">Marinicella litoralis</name>
    <dbReference type="NCBI Taxonomy" id="644220"/>
    <lineage>
        <taxon>Bacteria</taxon>
        <taxon>Pseudomonadati</taxon>
        <taxon>Pseudomonadota</taxon>
        <taxon>Gammaproteobacteria</taxon>
        <taxon>Lysobacterales</taxon>
        <taxon>Marinicellaceae</taxon>
        <taxon>Marinicella</taxon>
    </lineage>
</organism>
<evidence type="ECO:0000313" key="8">
    <source>
        <dbReference type="EMBL" id="TDR23700.1"/>
    </source>
</evidence>
<dbReference type="PANTHER" id="PTHR38459:SF1">
    <property type="entry name" value="PROPHAGE BACTOPRENOL-LINKED GLUCOSE TRANSLOCASE HOMOLOG"/>
    <property type="match status" value="1"/>
</dbReference>
<evidence type="ECO:0000256" key="2">
    <source>
        <dbReference type="ARBA" id="ARBA00009399"/>
    </source>
</evidence>
<dbReference type="GO" id="GO:0005886">
    <property type="term" value="C:plasma membrane"/>
    <property type="evidence" value="ECO:0007669"/>
    <property type="project" value="TreeGrafter"/>
</dbReference>
<feature type="transmembrane region" description="Helical" evidence="6">
    <location>
        <begin position="97"/>
        <end position="117"/>
    </location>
</feature>
<proteinExistence type="inferred from homology"/>
<keyword evidence="5 6" id="KW-0472">Membrane</keyword>
<accession>A0A4R6XYU1</accession>
<dbReference type="GO" id="GO:0000271">
    <property type="term" value="P:polysaccharide biosynthetic process"/>
    <property type="evidence" value="ECO:0007669"/>
    <property type="project" value="InterPro"/>
</dbReference>
<keyword evidence="3 6" id="KW-0812">Transmembrane</keyword>
<feature type="transmembrane region" description="Helical" evidence="6">
    <location>
        <begin position="67"/>
        <end position="91"/>
    </location>
</feature>
<evidence type="ECO:0000256" key="6">
    <source>
        <dbReference type="SAM" id="Phobius"/>
    </source>
</evidence>
<sequence>MIRYGLVGVVASLVHASISLVLHKWFGLTPFMAHACGFFGGLFTAYFGHYHYSFKDDGDHKSRFPKFLVTALTGFALHQGGVLLLVSYFHLDYSTQALPLLMVSVPGATFLMSKFWVFR</sequence>
<evidence type="ECO:0000259" key="7">
    <source>
        <dbReference type="Pfam" id="PF04138"/>
    </source>
</evidence>
<feature type="transmembrane region" description="Helical" evidence="6">
    <location>
        <begin position="26"/>
        <end position="47"/>
    </location>
</feature>
<feature type="domain" description="GtrA/DPMS transmembrane" evidence="7">
    <location>
        <begin position="3"/>
        <end position="118"/>
    </location>
</feature>
<comment type="similarity">
    <text evidence="2">Belongs to the GtrA family.</text>
</comment>
<keyword evidence="9" id="KW-1185">Reference proteome</keyword>
<evidence type="ECO:0000256" key="4">
    <source>
        <dbReference type="ARBA" id="ARBA00022989"/>
    </source>
</evidence>
<protein>
    <submittedName>
        <fullName evidence="8">Putative flippase GtrA</fullName>
    </submittedName>
</protein>
<evidence type="ECO:0000313" key="9">
    <source>
        <dbReference type="Proteomes" id="UP000295724"/>
    </source>
</evidence>
<dbReference type="PANTHER" id="PTHR38459">
    <property type="entry name" value="PROPHAGE BACTOPRENOL-LINKED GLUCOSE TRANSLOCASE HOMOLOG"/>
    <property type="match status" value="1"/>
</dbReference>
<evidence type="ECO:0000256" key="5">
    <source>
        <dbReference type="ARBA" id="ARBA00023136"/>
    </source>
</evidence>
<evidence type="ECO:0000256" key="3">
    <source>
        <dbReference type="ARBA" id="ARBA00022692"/>
    </source>
</evidence>
<dbReference type="AlphaFoldDB" id="A0A4R6XYU1"/>
<dbReference type="EMBL" id="SNZB01000001">
    <property type="protein sequence ID" value="TDR23700.1"/>
    <property type="molecule type" value="Genomic_DNA"/>
</dbReference>
<dbReference type="InterPro" id="IPR007267">
    <property type="entry name" value="GtrA_DPMS_TM"/>
</dbReference>
<name>A0A4R6XYU1_9GAMM</name>